<protein>
    <submittedName>
        <fullName evidence="1">Uncharacterized protein</fullName>
    </submittedName>
</protein>
<gene>
    <name evidence="1" type="ORF">G2W53_021852</name>
</gene>
<organism evidence="1 2">
    <name type="scientific">Senna tora</name>
    <dbReference type="NCBI Taxonomy" id="362788"/>
    <lineage>
        <taxon>Eukaryota</taxon>
        <taxon>Viridiplantae</taxon>
        <taxon>Streptophyta</taxon>
        <taxon>Embryophyta</taxon>
        <taxon>Tracheophyta</taxon>
        <taxon>Spermatophyta</taxon>
        <taxon>Magnoliopsida</taxon>
        <taxon>eudicotyledons</taxon>
        <taxon>Gunneridae</taxon>
        <taxon>Pentapetalae</taxon>
        <taxon>rosids</taxon>
        <taxon>fabids</taxon>
        <taxon>Fabales</taxon>
        <taxon>Fabaceae</taxon>
        <taxon>Caesalpinioideae</taxon>
        <taxon>Cassia clade</taxon>
        <taxon>Senna</taxon>
    </lineage>
</organism>
<accession>A0A834TK77</accession>
<proteinExistence type="predicted"/>
<dbReference type="EMBL" id="JAAIUW010000007">
    <property type="protein sequence ID" value="KAF7823708.1"/>
    <property type="molecule type" value="Genomic_DNA"/>
</dbReference>
<keyword evidence="2" id="KW-1185">Reference proteome</keyword>
<evidence type="ECO:0000313" key="1">
    <source>
        <dbReference type="EMBL" id="KAF7823708.1"/>
    </source>
</evidence>
<comment type="caution">
    <text evidence="1">The sequence shown here is derived from an EMBL/GenBank/DDBJ whole genome shotgun (WGS) entry which is preliminary data.</text>
</comment>
<reference evidence="1" key="1">
    <citation type="submission" date="2020-09" db="EMBL/GenBank/DDBJ databases">
        <title>Genome-Enabled Discovery of Anthraquinone Biosynthesis in Senna tora.</title>
        <authorList>
            <person name="Kang S.-H."/>
            <person name="Pandey R.P."/>
            <person name="Lee C.-M."/>
            <person name="Sim J.-S."/>
            <person name="Jeong J.-T."/>
            <person name="Choi B.-S."/>
            <person name="Jung M."/>
            <person name="Ginzburg D."/>
            <person name="Zhao K."/>
            <person name="Won S.Y."/>
            <person name="Oh T.-J."/>
            <person name="Yu Y."/>
            <person name="Kim N.-H."/>
            <person name="Lee O.R."/>
            <person name="Lee T.-H."/>
            <person name="Bashyal P."/>
            <person name="Kim T.-S."/>
            <person name="Lee W.-H."/>
            <person name="Kawkins C."/>
            <person name="Kim C.-K."/>
            <person name="Kim J.S."/>
            <person name="Ahn B.O."/>
            <person name="Rhee S.Y."/>
            <person name="Sohng J.K."/>
        </authorList>
    </citation>
    <scope>NUCLEOTIDE SEQUENCE</scope>
    <source>
        <tissue evidence="1">Leaf</tissue>
    </source>
</reference>
<dbReference type="AlphaFoldDB" id="A0A834TK77"/>
<name>A0A834TK77_9FABA</name>
<dbReference type="Proteomes" id="UP000634136">
    <property type="component" value="Unassembled WGS sequence"/>
</dbReference>
<evidence type="ECO:0000313" key="2">
    <source>
        <dbReference type="Proteomes" id="UP000634136"/>
    </source>
</evidence>
<sequence length="191" mass="21327">MRNHREKIHKIVPCIFIGDLESRVADSKASPSGERDVSSSPPFLFNPGGLDWNHERAWRIKVASRVPVDLSRVCRTSPFDALTINDLPQLSKKGAQQPICRVPKECLSRGNKDSLEHNSKLSGIEKIREFWMRVLALCPVSHTYRIAGGDRGLLCAMSSDGAEFFMYTSIVEDFGVEAPFDPIRNGSSQLI</sequence>